<proteinExistence type="predicted"/>
<dbReference type="AlphaFoldDB" id="A0A0F9JRH0"/>
<accession>A0A0F9JRH0</accession>
<gene>
    <name evidence="1" type="ORF">LCGC14_1793040</name>
</gene>
<comment type="caution">
    <text evidence="1">The sequence shown here is derived from an EMBL/GenBank/DDBJ whole genome shotgun (WGS) entry which is preliminary data.</text>
</comment>
<name>A0A0F9JRH0_9ZZZZ</name>
<sequence length="42" mass="4942">PSLDRSAAAVEDDKLEEQLRQEVIQLWNEIEEAFSTGRKKRR</sequence>
<organism evidence="1">
    <name type="scientific">marine sediment metagenome</name>
    <dbReference type="NCBI Taxonomy" id="412755"/>
    <lineage>
        <taxon>unclassified sequences</taxon>
        <taxon>metagenomes</taxon>
        <taxon>ecological metagenomes</taxon>
    </lineage>
</organism>
<reference evidence="1" key="1">
    <citation type="journal article" date="2015" name="Nature">
        <title>Complex archaea that bridge the gap between prokaryotes and eukaryotes.</title>
        <authorList>
            <person name="Spang A."/>
            <person name="Saw J.H."/>
            <person name="Jorgensen S.L."/>
            <person name="Zaremba-Niedzwiedzka K."/>
            <person name="Martijn J."/>
            <person name="Lind A.E."/>
            <person name="van Eijk R."/>
            <person name="Schleper C."/>
            <person name="Guy L."/>
            <person name="Ettema T.J."/>
        </authorList>
    </citation>
    <scope>NUCLEOTIDE SEQUENCE</scope>
</reference>
<dbReference type="EMBL" id="LAZR01017160">
    <property type="protein sequence ID" value="KKM01573.1"/>
    <property type="molecule type" value="Genomic_DNA"/>
</dbReference>
<feature type="non-terminal residue" evidence="1">
    <location>
        <position position="1"/>
    </location>
</feature>
<evidence type="ECO:0000313" key="1">
    <source>
        <dbReference type="EMBL" id="KKM01573.1"/>
    </source>
</evidence>
<protein>
    <submittedName>
        <fullName evidence="1">Uncharacterized protein</fullName>
    </submittedName>
</protein>